<dbReference type="AlphaFoldDB" id="A0A0F7VTD7"/>
<dbReference type="KEGG" id="sle:sle_34540"/>
<evidence type="ECO:0000313" key="2">
    <source>
        <dbReference type="EMBL" id="CQR62915.1"/>
    </source>
</evidence>
<protein>
    <submittedName>
        <fullName evidence="2">Uncharacterized protein</fullName>
    </submittedName>
</protein>
<name>A0A0F7VTD7_STRLW</name>
<feature type="transmembrane region" description="Helical" evidence="1">
    <location>
        <begin position="12"/>
        <end position="31"/>
    </location>
</feature>
<dbReference type="Proteomes" id="UP000035016">
    <property type="component" value="Chromosome Chromosome"/>
</dbReference>
<gene>
    <name evidence="2" type="primary">sle_34540</name>
</gene>
<evidence type="ECO:0000256" key="1">
    <source>
        <dbReference type="SAM" id="Phobius"/>
    </source>
</evidence>
<keyword evidence="1" id="KW-0472">Membrane</keyword>
<evidence type="ECO:0000313" key="3">
    <source>
        <dbReference type="Proteomes" id="UP000035016"/>
    </source>
</evidence>
<sequence length="40" mass="4310">MRRRPLSRRERLTLMGIVLGSVVSALTGAVASETLKALLS</sequence>
<accession>A0A0F7VTD7</accession>
<keyword evidence="1" id="KW-1133">Transmembrane helix</keyword>
<organism evidence="2 3">
    <name type="scientific">Streptomyces leeuwenhoekii</name>
    <dbReference type="NCBI Taxonomy" id="1437453"/>
    <lineage>
        <taxon>Bacteria</taxon>
        <taxon>Bacillati</taxon>
        <taxon>Actinomycetota</taxon>
        <taxon>Actinomycetes</taxon>
        <taxon>Kitasatosporales</taxon>
        <taxon>Streptomycetaceae</taxon>
        <taxon>Streptomyces</taxon>
    </lineage>
</organism>
<keyword evidence="1" id="KW-0812">Transmembrane</keyword>
<reference evidence="2 3" key="1">
    <citation type="submission" date="2015-02" db="EMBL/GenBank/DDBJ databases">
        <authorList>
            <person name="Gomez-Escribano P.J."/>
        </authorList>
    </citation>
    <scope>NUCLEOTIDE SEQUENCE [LARGE SCALE GENOMIC DNA]</scope>
    <source>
        <strain evidence="3">C34 (DSM 42122 / NRRL B-24963)</strain>
    </source>
</reference>
<dbReference type="RefSeq" id="WP_258958032.1">
    <property type="nucleotide sequence ID" value="NZ_AZSD01000019.1"/>
</dbReference>
<dbReference type="EMBL" id="LN831790">
    <property type="protein sequence ID" value="CQR62915.1"/>
    <property type="molecule type" value="Genomic_DNA"/>
</dbReference>
<proteinExistence type="predicted"/>